<dbReference type="STRING" id="50376.A0A517LQF6"/>
<keyword evidence="5" id="KW-0469">Meiosis</keyword>
<protein>
    <recommendedName>
        <fullName evidence="7">Homologous-pairing protein 2 winged helix domain-containing protein</fullName>
    </recommendedName>
</protein>
<evidence type="ECO:0000256" key="1">
    <source>
        <dbReference type="ARBA" id="ARBA00004123"/>
    </source>
</evidence>
<organism evidence="8 9">
    <name type="scientific">Venturia effusa</name>
    <dbReference type="NCBI Taxonomy" id="50376"/>
    <lineage>
        <taxon>Eukaryota</taxon>
        <taxon>Fungi</taxon>
        <taxon>Dikarya</taxon>
        <taxon>Ascomycota</taxon>
        <taxon>Pezizomycotina</taxon>
        <taxon>Dothideomycetes</taxon>
        <taxon>Pleosporomycetidae</taxon>
        <taxon>Venturiales</taxon>
        <taxon>Venturiaceae</taxon>
        <taxon>Venturia</taxon>
    </lineage>
</organism>
<feature type="region of interest" description="Disordered" evidence="6">
    <location>
        <begin position="59"/>
        <end position="93"/>
    </location>
</feature>
<feature type="domain" description="Homologous-pairing protein 2 winged helix" evidence="7">
    <location>
        <begin position="17"/>
        <end position="75"/>
    </location>
</feature>
<dbReference type="PANTHER" id="PTHR15938">
    <property type="entry name" value="TBP-1 INTERACTING PROTEIN"/>
    <property type="match status" value="1"/>
</dbReference>
<evidence type="ECO:0000256" key="5">
    <source>
        <dbReference type="ARBA" id="ARBA00023254"/>
    </source>
</evidence>
<proteinExistence type="inferred from homology"/>
<evidence type="ECO:0000256" key="6">
    <source>
        <dbReference type="SAM" id="MobiDB-lite"/>
    </source>
</evidence>
<evidence type="ECO:0000256" key="4">
    <source>
        <dbReference type="ARBA" id="ARBA00023242"/>
    </source>
</evidence>
<reference evidence="8 9" key="1">
    <citation type="submission" date="2019-07" db="EMBL/GenBank/DDBJ databases">
        <title>Finished genome of Venturia effusa.</title>
        <authorList>
            <person name="Young C.A."/>
            <person name="Cox M.P."/>
            <person name="Ganley A.R.D."/>
            <person name="David W.J."/>
        </authorList>
    </citation>
    <scope>NUCLEOTIDE SEQUENCE [LARGE SCALE GENOMIC DNA]</scope>
    <source>
        <strain evidence="9">albino</strain>
    </source>
</reference>
<dbReference type="GO" id="GO:0000709">
    <property type="term" value="P:meiotic joint molecule formation"/>
    <property type="evidence" value="ECO:0007669"/>
    <property type="project" value="TreeGrafter"/>
</dbReference>
<keyword evidence="3" id="KW-0233">DNA recombination</keyword>
<keyword evidence="9" id="KW-1185">Reference proteome</keyword>
<dbReference type="OrthoDB" id="272266at2759"/>
<comment type="similarity">
    <text evidence="2">Belongs to the HOP2 family.</text>
</comment>
<dbReference type="GO" id="GO:0010774">
    <property type="term" value="P:meiotic strand invasion involved in reciprocal meiotic recombination"/>
    <property type="evidence" value="ECO:0007669"/>
    <property type="project" value="TreeGrafter"/>
</dbReference>
<evidence type="ECO:0000313" key="9">
    <source>
        <dbReference type="Proteomes" id="UP000316270"/>
    </source>
</evidence>
<dbReference type="GO" id="GO:0007129">
    <property type="term" value="P:homologous chromosome pairing at meiosis"/>
    <property type="evidence" value="ECO:0007669"/>
    <property type="project" value="TreeGrafter"/>
</dbReference>
<keyword evidence="4" id="KW-0539">Nucleus</keyword>
<dbReference type="Proteomes" id="UP000316270">
    <property type="component" value="Chromosome 19"/>
</dbReference>
<name>A0A517LQF6_9PEZI</name>
<accession>A0A517LQF6</accession>
<dbReference type="GO" id="GO:0000794">
    <property type="term" value="C:condensed nuclear chromosome"/>
    <property type="evidence" value="ECO:0007669"/>
    <property type="project" value="TreeGrafter"/>
</dbReference>
<evidence type="ECO:0000313" key="8">
    <source>
        <dbReference type="EMBL" id="QDS77885.1"/>
    </source>
</evidence>
<sequence>MAPKKEKAEKPAKGDAAADMILHYLRKQNRPYSATDISANLHNKVTKAATQKILKDLRERKEIDGRDSGKQSVYHVIQKPEESPSPDELAEMDKRTQQLRDEISNLNTTAKALRSTLSSLNSTLSTADLRAAIARMDAERAEILDRLASLRSGDIQPVSKEEKQEVDKQAKTMEKSLTKRKKIVKEMWGQVLDNTPNDASAIMGLRDQFDMDDED</sequence>
<dbReference type="InterPro" id="IPR010776">
    <property type="entry name" value="Hop2_WH_dom"/>
</dbReference>
<evidence type="ECO:0000256" key="3">
    <source>
        <dbReference type="ARBA" id="ARBA00023172"/>
    </source>
</evidence>
<evidence type="ECO:0000256" key="2">
    <source>
        <dbReference type="ARBA" id="ARBA00007922"/>
    </source>
</evidence>
<dbReference type="EMBL" id="CP042203">
    <property type="protein sequence ID" value="QDS77885.1"/>
    <property type="molecule type" value="Genomic_DNA"/>
</dbReference>
<dbReference type="PANTHER" id="PTHR15938:SF0">
    <property type="entry name" value="HOMOLOGOUS-PAIRING PROTEIN 2 HOMOLOG"/>
    <property type="match status" value="1"/>
</dbReference>
<feature type="compositionally biased region" description="Basic and acidic residues" evidence="6">
    <location>
        <begin position="59"/>
        <end position="69"/>
    </location>
</feature>
<dbReference type="Pfam" id="PF07106">
    <property type="entry name" value="WHD_TBPIP"/>
    <property type="match status" value="1"/>
</dbReference>
<dbReference type="GO" id="GO:0120231">
    <property type="term" value="C:DNA recombinase auxiliary factor complex"/>
    <property type="evidence" value="ECO:0007669"/>
    <property type="project" value="TreeGrafter"/>
</dbReference>
<dbReference type="GO" id="GO:0120230">
    <property type="term" value="F:recombinase activator activity"/>
    <property type="evidence" value="ECO:0007669"/>
    <property type="project" value="TreeGrafter"/>
</dbReference>
<gene>
    <name evidence="8" type="ORF">FKW77_000459</name>
</gene>
<comment type="subcellular location">
    <subcellularLocation>
        <location evidence="1">Nucleus</location>
    </subcellularLocation>
</comment>
<dbReference type="GO" id="GO:0003690">
    <property type="term" value="F:double-stranded DNA binding"/>
    <property type="evidence" value="ECO:0007669"/>
    <property type="project" value="TreeGrafter"/>
</dbReference>
<dbReference type="Gene3D" id="1.10.10.10">
    <property type="entry name" value="Winged helix-like DNA-binding domain superfamily/Winged helix DNA-binding domain"/>
    <property type="match status" value="1"/>
</dbReference>
<dbReference type="InterPro" id="IPR036388">
    <property type="entry name" value="WH-like_DNA-bd_sf"/>
</dbReference>
<dbReference type="AlphaFoldDB" id="A0A517LQF6"/>
<evidence type="ECO:0000259" key="7">
    <source>
        <dbReference type="Pfam" id="PF07106"/>
    </source>
</evidence>